<comment type="similarity">
    <text evidence="2 6">Belongs to the metallo-beta-lactamase superfamily. RNA-metabolizing metallo-beta-lactamase-like family. CPSF2/YSH1 subfamily.</text>
</comment>
<dbReference type="InterPro" id="IPR035639">
    <property type="entry name" value="CPSF2_MBL"/>
</dbReference>
<feature type="region of interest" description="Disordered" evidence="7">
    <location>
        <begin position="535"/>
        <end position="568"/>
    </location>
</feature>
<dbReference type="EMBL" id="PQFF01000108">
    <property type="protein sequence ID" value="RHZ81925.1"/>
    <property type="molecule type" value="Genomic_DNA"/>
</dbReference>
<name>A0A397J0V4_9GLOM</name>
<evidence type="ECO:0000313" key="9">
    <source>
        <dbReference type="EMBL" id="RHZ81925.1"/>
    </source>
</evidence>
<dbReference type="InterPro" id="IPR025069">
    <property type="entry name" value="Cpsf2_C"/>
</dbReference>
<feature type="compositionally biased region" description="Basic and acidic residues" evidence="7">
    <location>
        <begin position="540"/>
        <end position="558"/>
    </location>
</feature>
<evidence type="ECO:0000256" key="7">
    <source>
        <dbReference type="SAM" id="MobiDB-lite"/>
    </source>
</evidence>
<dbReference type="OrthoDB" id="64353at2759"/>
<dbReference type="CDD" id="cd16293">
    <property type="entry name" value="CPSF2-like_MBL-fold"/>
    <property type="match status" value="1"/>
</dbReference>
<dbReference type="GO" id="GO:0006398">
    <property type="term" value="P:mRNA 3'-end processing by stem-loop binding and cleavage"/>
    <property type="evidence" value="ECO:0007669"/>
    <property type="project" value="InterPro"/>
</dbReference>
<evidence type="ECO:0000256" key="4">
    <source>
        <dbReference type="ARBA" id="ARBA00022884"/>
    </source>
</evidence>
<dbReference type="GO" id="GO:0005847">
    <property type="term" value="C:mRNA cleavage and polyadenylation specificity factor complex"/>
    <property type="evidence" value="ECO:0007669"/>
    <property type="project" value="InterPro"/>
</dbReference>
<evidence type="ECO:0000256" key="2">
    <source>
        <dbReference type="ARBA" id="ARBA00010624"/>
    </source>
</evidence>
<dbReference type="InterPro" id="IPR001279">
    <property type="entry name" value="Metallo-B-lactamas"/>
</dbReference>
<comment type="subcellular location">
    <subcellularLocation>
        <location evidence="1 6">Nucleus</location>
    </subcellularLocation>
</comment>
<evidence type="ECO:0000256" key="6">
    <source>
        <dbReference type="RuleBase" id="RU365006"/>
    </source>
</evidence>
<dbReference type="STRING" id="1348612.A0A397J0V4"/>
<dbReference type="GO" id="GO:0003723">
    <property type="term" value="F:RNA binding"/>
    <property type="evidence" value="ECO:0007669"/>
    <property type="project" value="UniProtKB-KW"/>
</dbReference>
<gene>
    <name evidence="9" type="ORF">Glove_116g39</name>
</gene>
<dbReference type="PANTHER" id="PTHR45922:SF1">
    <property type="entry name" value="CLEAVAGE AND POLYADENYLATION SPECIFICITY FACTOR SUBUNIT 2"/>
    <property type="match status" value="1"/>
</dbReference>
<dbReference type="InterPro" id="IPR027075">
    <property type="entry name" value="CPSF2"/>
</dbReference>
<dbReference type="InterPro" id="IPR022712">
    <property type="entry name" value="Beta_Casp"/>
</dbReference>
<dbReference type="Gene3D" id="3.60.15.10">
    <property type="entry name" value="Ribonuclease Z/Hydroxyacylglutathione hydrolase-like"/>
    <property type="match status" value="1"/>
</dbReference>
<dbReference type="Pfam" id="PF07521">
    <property type="entry name" value="RMMBL"/>
    <property type="match status" value="1"/>
</dbReference>
<evidence type="ECO:0000313" key="10">
    <source>
        <dbReference type="Proteomes" id="UP000266861"/>
    </source>
</evidence>
<protein>
    <recommendedName>
        <fullName evidence="6">Cleavage and polyadenylation specificity factor subunit 2</fullName>
    </recommendedName>
    <alternativeName>
        <fullName evidence="6">Cleavage and polyadenylation specificity factor 100 kDa subunit</fullName>
    </alternativeName>
</protein>
<evidence type="ECO:0000256" key="1">
    <source>
        <dbReference type="ARBA" id="ARBA00004123"/>
    </source>
</evidence>
<dbReference type="AlphaFoldDB" id="A0A397J0V4"/>
<dbReference type="Pfam" id="PF10996">
    <property type="entry name" value="Beta-Casp"/>
    <property type="match status" value="1"/>
</dbReference>
<keyword evidence="5 6" id="KW-0539">Nucleus</keyword>
<keyword evidence="3 6" id="KW-0507">mRNA processing</keyword>
<keyword evidence="10" id="KW-1185">Reference proteome</keyword>
<organism evidence="9 10">
    <name type="scientific">Diversispora epigaea</name>
    <dbReference type="NCBI Taxonomy" id="1348612"/>
    <lineage>
        <taxon>Eukaryota</taxon>
        <taxon>Fungi</taxon>
        <taxon>Fungi incertae sedis</taxon>
        <taxon>Mucoromycota</taxon>
        <taxon>Glomeromycotina</taxon>
        <taxon>Glomeromycetes</taxon>
        <taxon>Diversisporales</taxon>
        <taxon>Diversisporaceae</taxon>
        <taxon>Diversispora</taxon>
    </lineage>
</organism>
<dbReference type="SUPFAM" id="SSF56281">
    <property type="entry name" value="Metallo-hydrolase/oxidoreductase"/>
    <property type="match status" value="1"/>
</dbReference>
<dbReference type="SMART" id="SM01027">
    <property type="entry name" value="Beta-Casp"/>
    <property type="match status" value="1"/>
</dbReference>
<evidence type="ECO:0000259" key="8">
    <source>
        <dbReference type="SMART" id="SM01027"/>
    </source>
</evidence>
<feature type="domain" description="Beta-Casp" evidence="8">
    <location>
        <begin position="265"/>
        <end position="387"/>
    </location>
</feature>
<dbReference type="PANTHER" id="PTHR45922">
    <property type="entry name" value="CLEAVAGE AND POLYADENYLATION SPECIFICITY FACTOR SUBUNIT 2"/>
    <property type="match status" value="1"/>
</dbReference>
<dbReference type="Pfam" id="PF16661">
    <property type="entry name" value="Lactamase_B_6"/>
    <property type="match status" value="1"/>
</dbReference>
<feature type="compositionally biased region" description="Polar residues" evidence="7">
    <location>
        <begin position="559"/>
        <end position="568"/>
    </location>
</feature>
<proteinExistence type="inferred from homology"/>
<comment type="caution">
    <text evidence="9">The sequence shown here is derived from an EMBL/GenBank/DDBJ whole genome shotgun (WGS) entry which is preliminary data.</text>
</comment>
<dbReference type="InterPro" id="IPR011108">
    <property type="entry name" value="RMMBL"/>
</dbReference>
<evidence type="ECO:0000256" key="5">
    <source>
        <dbReference type="ARBA" id="ARBA00023242"/>
    </source>
</evidence>
<dbReference type="Pfam" id="PF13299">
    <property type="entry name" value="CPSF100_C"/>
    <property type="match status" value="1"/>
</dbReference>
<dbReference type="FunFam" id="3.60.15.10:FF:000008">
    <property type="entry name" value="Cleavage and polyadenylation specificity factor subunit 2"/>
    <property type="match status" value="1"/>
</dbReference>
<keyword evidence="4 6" id="KW-0694">RNA-binding</keyword>
<reference evidence="9 10" key="1">
    <citation type="submission" date="2018-08" db="EMBL/GenBank/DDBJ databases">
        <title>Genome and evolution of the arbuscular mycorrhizal fungus Diversispora epigaea (formerly Glomus versiforme) and its bacterial endosymbionts.</title>
        <authorList>
            <person name="Sun X."/>
            <person name="Fei Z."/>
            <person name="Harrison M."/>
        </authorList>
    </citation>
    <scope>NUCLEOTIDE SEQUENCE [LARGE SCALE GENOMIC DNA]</scope>
    <source>
        <strain evidence="9 10">IT104</strain>
    </source>
</reference>
<accession>A0A397J0V4</accession>
<dbReference type="InterPro" id="IPR036866">
    <property type="entry name" value="RibonucZ/Hydroxyglut_hydro"/>
</dbReference>
<evidence type="ECO:0000256" key="3">
    <source>
        <dbReference type="ARBA" id="ARBA00022664"/>
    </source>
</evidence>
<sequence length="780" mass="88268">MIKNEILLCSKLFHACKFEIIMIVFSVISGAKNEDALCYLLEVDDEVRVLLDCGWNDEFNVEDLKLLRRVAKKVDALLLSHPDLSHLGAYPYAYGHFGLSCPVYATLPVVNMGRMCMYDVFQSKVNEAEFNTFALDTVDAAFEKINTLKYSQPTSLGGKCKGITITAYAAGHSIGGTIWKIKKDTEEIVYAVDYNHKKERHLDGTVLHINGVALSRPSLMITDAYNSLIIHPARKHRDAALFETIMETVSNKGSILLPTDSSARVLELAYLLDQHWAFYQVSYPLVLLTHQSYRTIQYAKSMLEWMSDAINRQFDSKRENPFEFRYLRLCHRHKDLAKYPGPKVVLASNVSLETGFARELLLEWGTSESNALILTDRGPPNSLARKLYCEWDKISQPDDNPVKPSINLDLSMNLLIRKKVPLEGIELLEYKSEQRKKHEREATQAALIAKSKSIIEDDETDESESEVGDTDIEELLSTQFDLYVRDATKYGGFFKQTQSYLMFPYTEKRKRYDDYGEIIQVDQFAKRIADGIREDDDLNGGDKADISSDRDEAEKDDPTNSSSDSNVPTKYISYNQDIKFICKIRFIDLEGTNDGRSLKTIVPQVQPRKLIIVHASPEATNDFAQSCLAIESMTRDIYTPEVGEVLNVSAAINFYQVKLTDALVSSLKFSKLDDYNIAFINGKILFPPDYSLPILDVVQTDELNSSNHNPVFVGEVKLTELKRVLQSEGIVAEFKGEGILVCNEKVAVRKTSTGQLILEGSFSDDYYKIRSIIYAQHAIL</sequence>
<dbReference type="Proteomes" id="UP000266861">
    <property type="component" value="Unassembled WGS sequence"/>
</dbReference>